<feature type="chain" id="PRO_5002164471" evidence="4">
    <location>
        <begin position="28"/>
        <end position="371"/>
    </location>
</feature>
<proteinExistence type="inferred from homology"/>
<dbReference type="InterPro" id="IPR017853">
    <property type="entry name" value="GH"/>
</dbReference>
<evidence type="ECO:0000256" key="2">
    <source>
        <dbReference type="ARBA" id="ARBA00022801"/>
    </source>
</evidence>
<evidence type="ECO:0000256" key="1">
    <source>
        <dbReference type="ARBA" id="ARBA00005336"/>
    </source>
</evidence>
<keyword evidence="4" id="KW-0732">Signal</keyword>
<dbReference type="RefSeq" id="WP_040095436.1">
    <property type="nucleotide sequence ID" value="NZ_JWJD01000001.1"/>
</dbReference>
<dbReference type="SUPFAM" id="SSF51445">
    <property type="entry name" value="(Trans)glycosidases"/>
    <property type="match status" value="1"/>
</dbReference>
<dbReference type="GO" id="GO:0009254">
    <property type="term" value="P:peptidoglycan turnover"/>
    <property type="evidence" value="ECO:0007669"/>
    <property type="project" value="TreeGrafter"/>
</dbReference>
<organism evidence="6 7">
    <name type="scientific">Geoalkalibacter ferrihydriticus DSM 17813</name>
    <dbReference type="NCBI Taxonomy" id="1121915"/>
    <lineage>
        <taxon>Bacteria</taxon>
        <taxon>Pseudomonadati</taxon>
        <taxon>Thermodesulfobacteriota</taxon>
        <taxon>Desulfuromonadia</taxon>
        <taxon>Desulfuromonadales</taxon>
        <taxon>Geoalkalibacteraceae</taxon>
        <taxon>Geoalkalibacter</taxon>
    </lineage>
</organism>
<keyword evidence="7" id="KW-1185">Reference proteome</keyword>
<dbReference type="Pfam" id="PF00933">
    <property type="entry name" value="Glyco_hydro_3"/>
    <property type="match status" value="1"/>
</dbReference>
<evidence type="ECO:0000256" key="4">
    <source>
        <dbReference type="SAM" id="SignalP"/>
    </source>
</evidence>
<sequence>MKTVRKVAFFLLVGAFFLAGCSPKASALSPSLDEKIAQMLMVGFRGTIVDENHFIVQDIKARKLGGVILFDYDIAERQPGRNIKSPAQVDALVASLQAASSAPLLIAIDQEGGRIARLKARDGFPPTVSHGFLGQVDDLEITSEHSAKLAKTLADLGIGLNLAPVVDLCVNPDNPVIAHYERCFSADPEKTTAHALRFIKAHHQAGVLTSLKHFPGHGSSTTDSHLGFTDISDTWSETELIPFRRLIAQGRADAVMTAHVFHARLDEQHPATLSSAVIGGLLREDLAFEGVVISDDMQMGAITQHYSFETAVHLAIKAGVDILVFGNNLDYDEKIVVRTIALIRGLVDSGSLSASRIDESYHRIQNLKRRL</sequence>
<comment type="similarity">
    <text evidence="1">Belongs to the glycosyl hydrolase 3 family.</text>
</comment>
<evidence type="ECO:0000259" key="5">
    <source>
        <dbReference type="Pfam" id="PF00933"/>
    </source>
</evidence>
<dbReference type="Proteomes" id="UP000035068">
    <property type="component" value="Unassembled WGS sequence"/>
</dbReference>
<dbReference type="PANTHER" id="PTHR30480">
    <property type="entry name" value="BETA-HEXOSAMINIDASE-RELATED"/>
    <property type="match status" value="1"/>
</dbReference>
<protein>
    <submittedName>
        <fullName evidence="6">Glycoside hydrolase family 3</fullName>
    </submittedName>
</protein>
<dbReference type="GO" id="GO:0005975">
    <property type="term" value="P:carbohydrate metabolic process"/>
    <property type="evidence" value="ECO:0007669"/>
    <property type="project" value="InterPro"/>
</dbReference>
<comment type="caution">
    <text evidence="6">The sequence shown here is derived from an EMBL/GenBank/DDBJ whole genome shotgun (WGS) entry which is preliminary data.</text>
</comment>
<evidence type="ECO:0000313" key="6">
    <source>
        <dbReference type="EMBL" id="KIH77439.1"/>
    </source>
</evidence>
<keyword evidence="3" id="KW-0326">Glycosidase</keyword>
<dbReference type="AlphaFoldDB" id="A0A0C2DVH3"/>
<dbReference type="GO" id="GO:0004553">
    <property type="term" value="F:hydrolase activity, hydrolyzing O-glycosyl compounds"/>
    <property type="evidence" value="ECO:0007669"/>
    <property type="project" value="InterPro"/>
</dbReference>
<evidence type="ECO:0000313" key="7">
    <source>
        <dbReference type="Proteomes" id="UP000035068"/>
    </source>
</evidence>
<accession>A0A0C2DVH3</accession>
<dbReference type="InterPro" id="IPR001764">
    <property type="entry name" value="Glyco_hydro_3_N"/>
</dbReference>
<dbReference type="InterPro" id="IPR050226">
    <property type="entry name" value="NagZ_Beta-hexosaminidase"/>
</dbReference>
<name>A0A0C2DVH3_9BACT</name>
<dbReference type="PANTHER" id="PTHR30480:SF16">
    <property type="entry name" value="GLYCOSIDE HYDROLASE FAMILY 3 DOMAIN PROTEIN"/>
    <property type="match status" value="1"/>
</dbReference>
<keyword evidence="2 6" id="KW-0378">Hydrolase</keyword>
<gene>
    <name evidence="6" type="ORF">GFER_01525</name>
</gene>
<dbReference type="Gene3D" id="3.20.20.300">
    <property type="entry name" value="Glycoside hydrolase, family 3, N-terminal domain"/>
    <property type="match status" value="1"/>
</dbReference>
<reference evidence="6 7" key="1">
    <citation type="submission" date="2014-12" db="EMBL/GenBank/DDBJ databases">
        <title>Genomes of Geoalkalibacter ferrihydriticus and Geoalkalibacter subterraneus, two haloalkaliphilic metal-reducing members of the Geobacteraceae.</title>
        <authorList>
            <person name="Badalamenti J.P."/>
            <person name="Torres C.I."/>
            <person name="Krajmalnik-Brown R."/>
            <person name="Bond D.R."/>
        </authorList>
    </citation>
    <scope>NUCLEOTIDE SEQUENCE [LARGE SCALE GENOMIC DNA]</scope>
    <source>
        <strain evidence="6 7">DSM 17813</strain>
    </source>
</reference>
<dbReference type="PROSITE" id="PS51257">
    <property type="entry name" value="PROKAR_LIPOPROTEIN"/>
    <property type="match status" value="1"/>
</dbReference>
<feature type="domain" description="Glycoside hydrolase family 3 N-terminal" evidence="5">
    <location>
        <begin position="32"/>
        <end position="367"/>
    </location>
</feature>
<dbReference type="InterPro" id="IPR036962">
    <property type="entry name" value="Glyco_hydro_3_N_sf"/>
</dbReference>
<feature type="signal peptide" evidence="4">
    <location>
        <begin position="1"/>
        <end position="27"/>
    </location>
</feature>
<dbReference type="EMBL" id="JWJD01000001">
    <property type="protein sequence ID" value="KIH77439.1"/>
    <property type="molecule type" value="Genomic_DNA"/>
</dbReference>
<evidence type="ECO:0000256" key="3">
    <source>
        <dbReference type="ARBA" id="ARBA00023295"/>
    </source>
</evidence>